<dbReference type="InterPro" id="IPR022630">
    <property type="entry name" value="S-AdoMet_synt_C"/>
</dbReference>
<evidence type="ECO:0000256" key="5">
    <source>
        <dbReference type="ARBA" id="ARBA00012828"/>
    </source>
</evidence>
<feature type="domain" description="S-adenosylmethionine synthetase N-terminal" evidence="16">
    <location>
        <begin position="4"/>
        <end position="101"/>
    </location>
</feature>
<evidence type="ECO:0000256" key="3">
    <source>
        <dbReference type="ARBA" id="ARBA00005224"/>
    </source>
</evidence>
<dbReference type="RefSeq" id="WP_273585320.1">
    <property type="nucleotide sequence ID" value="NZ_JANHJP010000005.1"/>
</dbReference>
<keyword evidence="11 14" id="KW-0460">Magnesium</keyword>
<comment type="pathway">
    <text evidence="3">Amino-acid biosynthesis; S-adenosyl-L-methionine biosynthesis; S-adenosyl-L-methionine from L-methionine: step 1/1.</text>
</comment>
<feature type="domain" description="S-adenosylmethionine synthetase central" evidence="17">
    <location>
        <begin position="110"/>
        <end position="227"/>
    </location>
</feature>
<evidence type="ECO:0000256" key="2">
    <source>
        <dbReference type="ARBA" id="ARBA00001958"/>
    </source>
</evidence>
<evidence type="ECO:0000256" key="14">
    <source>
        <dbReference type="RuleBase" id="RU000542"/>
    </source>
</evidence>
<dbReference type="Proteomes" id="UP001221763">
    <property type="component" value="Unassembled WGS sequence"/>
</dbReference>
<evidence type="ECO:0000313" key="20">
    <source>
        <dbReference type="Proteomes" id="UP001221763"/>
    </source>
</evidence>
<dbReference type="InterPro" id="IPR022631">
    <property type="entry name" value="ADOMET_SYNTHASE_CS"/>
</dbReference>
<keyword evidence="7" id="KW-0808">Transferase</keyword>
<dbReference type="PROSITE" id="PS00377">
    <property type="entry name" value="ADOMET_SYNTHASE_2"/>
    <property type="match status" value="1"/>
</dbReference>
<dbReference type="PANTHER" id="PTHR11964">
    <property type="entry name" value="S-ADENOSYLMETHIONINE SYNTHETASE"/>
    <property type="match status" value="1"/>
</dbReference>
<dbReference type="EC" id="2.5.1.6" evidence="5 13"/>
<keyword evidence="10" id="KW-0067">ATP-binding</keyword>
<dbReference type="InterPro" id="IPR022628">
    <property type="entry name" value="S-AdoMet_synt_N"/>
</dbReference>
<dbReference type="InterPro" id="IPR022636">
    <property type="entry name" value="S-AdoMet_synthetase_sfam"/>
</dbReference>
<keyword evidence="12 14" id="KW-0630">Potassium</keyword>
<protein>
    <recommendedName>
        <fullName evidence="5 13">Methionine adenosyltransferase</fullName>
        <ecNumber evidence="5 13">2.5.1.6</ecNumber>
    </recommendedName>
</protein>
<dbReference type="InterPro" id="IPR022629">
    <property type="entry name" value="S-AdoMet_synt_central"/>
</dbReference>
<feature type="domain" description="S-adenosylmethionine synthetase C-terminal" evidence="18">
    <location>
        <begin position="229"/>
        <end position="368"/>
    </location>
</feature>
<gene>
    <name evidence="19" type="ORF">M8044_000331</name>
</gene>
<dbReference type="SUPFAM" id="SSF55973">
    <property type="entry name" value="S-adenosylmethionine synthetase"/>
    <property type="match status" value="3"/>
</dbReference>
<evidence type="ECO:0000256" key="10">
    <source>
        <dbReference type="ARBA" id="ARBA00022840"/>
    </source>
</evidence>
<dbReference type="NCBIfam" id="TIGR01034">
    <property type="entry name" value="metK"/>
    <property type="match status" value="1"/>
</dbReference>
<comment type="cofactor">
    <cofactor evidence="2">
        <name>K(+)</name>
        <dbReference type="ChEBI" id="CHEBI:29103"/>
    </cofactor>
</comment>
<dbReference type="EMBL" id="JANHJP010000005">
    <property type="protein sequence ID" value="MDC9032109.1"/>
    <property type="molecule type" value="Genomic_DNA"/>
</dbReference>
<dbReference type="Pfam" id="PF00438">
    <property type="entry name" value="S-AdoMet_synt_N"/>
    <property type="match status" value="1"/>
</dbReference>
<comment type="cofactor">
    <cofactor evidence="1">
        <name>Mg(2+)</name>
        <dbReference type="ChEBI" id="CHEBI:18420"/>
    </cofactor>
</comment>
<dbReference type="PROSITE" id="PS00376">
    <property type="entry name" value="ADOMET_SYNTHASE_1"/>
    <property type="match status" value="1"/>
</dbReference>
<comment type="subcellular location">
    <subcellularLocation>
        <location evidence="14">Cytoplasm</location>
    </subcellularLocation>
</comment>
<comment type="subunit">
    <text evidence="14">Homotetramer.</text>
</comment>
<reference evidence="19 20" key="1">
    <citation type="journal article" date="2023" name="Plant">
        <title>Draft Genome Sequence Resource of CBPPT1, a 'Candidatus Phytoplasma trifolii'-Related Strain Associated with Potato Purple Top Disease in the Columbia Basin, U.S.A.</title>
        <authorList>
            <person name="Wei W."/>
            <person name="Shao J."/>
            <person name="Bottner-Parker K.D."/>
            <person name="Zhao Y."/>
        </authorList>
    </citation>
    <scope>NUCLEOTIDE SEQUENCE [LARGE SCALE GENOMIC DNA]</scope>
    <source>
        <strain evidence="19 20">CBPPT1</strain>
    </source>
</reference>
<keyword evidence="6" id="KW-0554">One-carbon metabolism</keyword>
<dbReference type="Gene3D" id="3.30.300.10">
    <property type="match status" value="3"/>
</dbReference>
<evidence type="ECO:0000256" key="1">
    <source>
        <dbReference type="ARBA" id="ARBA00001946"/>
    </source>
</evidence>
<evidence type="ECO:0000256" key="8">
    <source>
        <dbReference type="ARBA" id="ARBA00022723"/>
    </source>
</evidence>
<dbReference type="Pfam" id="PF02773">
    <property type="entry name" value="S-AdoMet_synt_C"/>
    <property type="match status" value="1"/>
</dbReference>
<proteinExistence type="inferred from homology"/>
<evidence type="ECO:0000256" key="9">
    <source>
        <dbReference type="ARBA" id="ARBA00022741"/>
    </source>
</evidence>
<evidence type="ECO:0000256" key="12">
    <source>
        <dbReference type="ARBA" id="ARBA00022958"/>
    </source>
</evidence>
<evidence type="ECO:0000259" key="16">
    <source>
        <dbReference type="Pfam" id="PF00438"/>
    </source>
</evidence>
<dbReference type="CDD" id="cd18079">
    <property type="entry name" value="S-AdoMet_synt"/>
    <property type="match status" value="1"/>
</dbReference>
<dbReference type="PIRSF" id="PIRSF000497">
    <property type="entry name" value="MAT"/>
    <property type="match status" value="1"/>
</dbReference>
<evidence type="ECO:0000256" key="4">
    <source>
        <dbReference type="ARBA" id="ARBA00009685"/>
    </source>
</evidence>
<evidence type="ECO:0000259" key="18">
    <source>
        <dbReference type="Pfam" id="PF02773"/>
    </source>
</evidence>
<accession>A0ABT5L918</accession>
<evidence type="ECO:0000256" key="13">
    <source>
        <dbReference type="NCBIfam" id="TIGR01034"/>
    </source>
</evidence>
<evidence type="ECO:0000313" key="19">
    <source>
        <dbReference type="EMBL" id="MDC9032109.1"/>
    </source>
</evidence>
<sequence length="382" mass="42905">MKKFSSESVTKGHPDKIADQISDALLDAFLKGDPESKVAIETVVTKQKVIILGEIKTSFKLSSEQIKQIVKNVVKDIGYDREKENFCYHNLSILNFLHEQSIELSNIIGKGAGDQGLMFGYASNETSLFLPLNFFLARSLSLKLTEVRENKILPFLRPDGKTQVTLVHDEKNKPLYIDSIVISAQHEENITQNFLQKNILQHVINPVIDPKLITDKTNFYINPSGSFVIGGPFADTGLTGRKIIQDAYGGEIRHGGGCFSGKDASKVDRSGAYMARYLAKNIVAAGLCDKCEIQISYVIAFDKPVSFFINTFGTNKVSEFLILKMIEENFDLTPRGIIKKLNLKKPLFRITSCEGHFGRNDDLFSWERIDQINLFSQLLKKQ</sequence>
<keyword evidence="9" id="KW-0547">Nucleotide-binding</keyword>
<comment type="similarity">
    <text evidence="4 15">Belongs to the AdoMet synthase family.</text>
</comment>
<name>A0ABT5L918_9MOLU</name>
<organism evidence="19 20">
    <name type="scientific">Columbia Basin potato purple top phytoplasma</name>
    <dbReference type="NCBI Taxonomy" id="307134"/>
    <lineage>
        <taxon>Bacteria</taxon>
        <taxon>Bacillati</taxon>
        <taxon>Mycoplasmatota</taxon>
        <taxon>Mollicutes</taxon>
        <taxon>Acholeplasmatales</taxon>
        <taxon>Acholeplasmataceae</taxon>
        <taxon>Candidatus Phytoplasma</taxon>
        <taxon>16SrVI (Clover proliferation group)</taxon>
    </lineage>
</organism>
<comment type="caution">
    <text evidence="19">The sequence shown here is derived from an EMBL/GenBank/DDBJ whole genome shotgun (WGS) entry which is preliminary data.</text>
</comment>
<evidence type="ECO:0000259" key="17">
    <source>
        <dbReference type="Pfam" id="PF02772"/>
    </source>
</evidence>
<evidence type="ECO:0000256" key="11">
    <source>
        <dbReference type="ARBA" id="ARBA00022842"/>
    </source>
</evidence>
<dbReference type="Pfam" id="PF02772">
    <property type="entry name" value="S-AdoMet_synt_M"/>
    <property type="match status" value="1"/>
</dbReference>
<evidence type="ECO:0000256" key="15">
    <source>
        <dbReference type="RuleBase" id="RU004462"/>
    </source>
</evidence>
<keyword evidence="8 14" id="KW-0479">Metal-binding</keyword>
<evidence type="ECO:0000256" key="7">
    <source>
        <dbReference type="ARBA" id="ARBA00022679"/>
    </source>
</evidence>
<evidence type="ECO:0000256" key="6">
    <source>
        <dbReference type="ARBA" id="ARBA00022563"/>
    </source>
</evidence>
<keyword evidence="20" id="KW-1185">Reference proteome</keyword>
<dbReference type="InterPro" id="IPR002133">
    <property type="entry name" value="S-AdoMet_synthetase"/>
</dbReference>